<dbReference type="SUPFAM" id="SSF56672">
    <property type="entry name" value="DNA/RNA polymerases"/>
    <property type="match status" value="1"/>
</dbReference>
<feature type="region of interest" description="Disordered" evidence="10">
    <location>
        <begin position="1"/>
        <end position="54"/>
    </location>
</feature>
<keyword evidence="6" id="KW-0255">Endonuclease</keyword>
<dbReference type="CDD" id="cd01647">
    <property type="entry name" value="RT_LTR"/>
    <property type="match status" value="1"/>
</dbReference>
<keyword evidence="1" id="KW-0645">Protease</keyword>
<dbReference type="PANTHER" id="PTHR37984">
    <property type="entry name" value="PROTEIN CBG26694"/>
    <property type="match status" value="1"/>
</dbReference>
<evidence type="ECO:0000313" key="13">
    <source>
        <dbReference type="Proteomes" id="UP001151760"/>
    </source>
</evidence>
<gene>
    <name evidence="12" type="ORF">Tco_0803757</name>
</gene>
<reference evidence="12" key="2">
    <citation type="submission" date="2022-01" db="EMBL/GenBank/DDBJ databases">
        <authorList>
            <person name="Yamashiro T."/>
            <person name="Shiraishi A."/>
            <person name="Satake H."/>
            <person name="Nakayama K."/>
        </authorList>
    </citation>
    <scope>NUCLEOTIDE SEQUENCE</scope>
</reference>
<feature type="non-terminal residue" evidence="12">
    <location>
        <position position="501"/>
    </location>
</feature>
<dbReference type="Pfam" id="PF17919">
    <property type="entry name" value="RT_RNaseH_2"/>
    <property type="match status" value="1"/>
</dbReference>
<keyword evidence="5" id="KW-0064">Aspartyl protease</keyword>
<evidence type="ECO:0000256" key="4">
    <source>
        <dbReference type="ARBA" id="ARBA00022722"/>
    </source>
</evidence>
<organism evidence="12 13">
    <name type="scientific">Tanacetum coccineum</name>
    <dbReference type="NCBI Taxonomy" id="301880"/>
    <lineage>
        <taxon>Eukaryota</taxon>
        <taxon>Viridiplantae</taxon>
        <taxon>Streptophyta</taxon>
        <taxon>Embryophyta</taxon>
        <taxon>Tracheophyta</taxon>
        <taxon>Spermatophyta</taxon>
        <taxon>Magnoliopsida</taxon>
        <taxon>eudicotyledons</taxon>
        <taxon>Gunneridae</taxon>
        <taxon>Pentapetalae</taxon>
        <taxon>asterids</taxon>
        <taxon>campanulids</taxon>
        <taxon>Asterales</taxon>
        <taxon>Asteraceae</taxon>
        <taxon>Asteroideae</taxon>
        <taxon>Anthemideae</taxon>
        <taxon>Anthemidinae</taxon>
        <taxon>Tanacetum</taxon>
    </lineage>
</organism>
<dbReference type="Gene3D" id="2.40.70.10">
    <property type="entry name" value="Acid Proteases"/>
    <property type="match status" value="1"/>
</dbReference>
<evidence type="ECO:0000259" key="11">
    <source>
        <dbReference type="PROSITE" id="PS50158"/>
    </source>
</evidence>
<evidence type="ECO:0000256" key="3">
    <source>
        <dbReference type="ARBA" id="ARBA00022695"/>
    </source>
</evidence>
<proteinExistence type="predicted"/>
<keyword evidence="7" id="KW-0238">DNA-binding</keyword>
<dbReference type="InterPro" id="IPR041577">
    <property type="entry name" value="RT_RNaseH_2"/>
</dbReference>
<dbReference type="Pfam" id="PF00098">
    <property type="entry name" value="zf-CCHC"/>
    <property type="match status" value="1"/>
</dbReference>
<keyword evidence="12" id="KW-0695">RNA-directed DNA polymerase</keyword>
<keyword evidence="9" id="KW-0863">Zinc-finger</keyword>
<reference evidence="12" key="1">
    <citation type="journal article" date="2022" name="Int. J. Mol. Sci.">
        <title>Draft Genome of Tanacetum Coccineum: Genomic Comparison of Closely Related Tanacetum-Family Plants.</title>
        <authorList>
            <person name="Yamashiro T."/>
            <person name="Shiraishi A."/>
            <person name="Nakayama K."/>
            <person name="Satake H."/>
        </authorList>
    </citation>
    <scope>NUCLEOTIDE SEQUENCE</scope>
</reference>
<accession>A0ABQ5A2H7</accession>
<feature type="compositionally biased region" description="Basic and acidic residues" evidence="10">
    <location>
        <begin position="30"/>
        <end position="42"/>
    </location>
</feature>
<evidence type="ECO:0000256" key="1">
    <source>
        <dbReference type="ARBA" id="ARBA00022670"/>
    </source>
</evidence>
<dbReference type="PANTHER" id="PTHR37984:SF5">
    <property type="entry name" value="PROTEIN NYNRIN-LIKE"/>
    <property type="match status" value="1"/>
</dbReference>
<keyword evidence="3" id="KW-0548">Nucleotidyltransferase</keyword>
<keyword evidence="9" id="KW-0862">Zinc</keyword>
<dbReference type="InterPro" id="IPR050951">
    <property type="entry name" value="Retrovirus_Pol_polyprotein"/>
</dbReference>
<dbReference type="Gene3D" id="3.30.70.270">
    <property type="match status" value="2"/>
</dbReference>
<dbReference type="Pfam" id="PF00078">
    <property type="entry name" value="RVT_1"/>
    <property type="match status" value="1"/>
</dbReference>
<keyword evidence="6" id="KW-0378">Hydrolase</keyword>
<dbReference type="SUPFAM" id="SSF57756">
    <property type="entry name" value="Retrovirus zinc finger-like domains"/>
    <property type="match status" value="1"/>
</dbReference>
<keyword evidence="13" id="KW-1185">Reference proteome</keyword>
<dbReference type="Gene3D" id="3.10.10.10">
    <property type="entry name" value="HIV Type 1 Reverse Transcriptase, subunit A, domain 1"/>
    <property type="match status" value="1"/>
</dbReference>
<keyword evidence="2" id="KW-0808">Transferase</keyword>
<evidence type="ECO:0000256" key="7">
    <source>
        <dbReference type="ARBA" id="ARBA00023125"/>
    </source>
</evidence>
<evidence type="ECO:0000256" key="5">
    <source>
        <dbReference type="ARBA" id="ARBA00022750"/>
    </source>
</evidence>
<protein>
    <submittedName>
        <fullName evidence="12">Reverse transcriptase domain-containing protein</fullName>
    </submittedName>
</protein>
<sequence length="501" mass="56188">MQIAGTLTDEALRNGSIKKNPEKGGNGGEPSKDRNRMEDNKRTTTGNAFATTTNPVRRENTGVVPKCTTCNFHHPPEAPYHTCFNCNHPGHFAKDCRVVPRNVNPINARNPTVRACYECGSTDHVKVACPRLNQAQRPGGNHQNQVVAVNGGQGRGNNGNQACGRALMSGAEEAHQDPNIVTGFSYEIEIASGQLVEIDKVIKGCKLEIEGHMFDINLIPFGSRSFDVIIGMDWLSNHKVEIICHEKVVRIPLLDDIVLRVIGERPDEKVRHLVSAKAKEQKQEELVVLVPGEILVASPYRLAPSEMEELSGQLKELQDKDDLFDKLQGSRYFSKIDHRSRYHQLRVHEDDIPKTTFRTCYGHFEFTVMSFGLTNAPATREEHEFLRHVINGDGIHVEPSKIEDVKNWEAPRTPSKVCLFLGLAGYYHWFIEKFSKIAKSMTILTQKSKTFDWGKEQERAFQTLKEKLCNAHVLALPDGPVDFVVYCDAPGLGLGFVLMKR</sequence>
<feature type="compositionally biased region" description="Low complexity" evidence="10">
    <location>
        <begin position="43"/>
        <end position="54"/>
    </location>
</feature>
<dbReference type="Gene3D" id="4.10.60.10">
    <property type="entry name" value="Zinc finger, CCHC-type"/>
    <property type="match status" value="1"/>
</dbReference>
<evidence type="ECO:0000313" key="12">
    <source>
        <dbReference type="EMBL" id="GJS96789.1"/>
    </source>
</evidence>
<comment type="caution">
    <text evidence="12">The sequence shown here is derived from an EMBL/GenBank/DDBJ whole genome shotgun (WGS) entry which is preliminary data.</text>
</comment>
<evidence type="ECO:0000256" key="10">
    <source>
        <dbReference type="SAM" id="MobiDB-lite"/>
    </source>
</evidence>
<name>A0ABQ5A2H7_9ASTR</name>
<dbReference type="InterPro" id="IPR001878">
    <property type="entry name" value="Znf_CCHC"/>
</dbReference>
<dbReference type="SMART" id="SM00343">
    <property type="entry name" value="ZnF_C2HC"/>
    <property type="match status" value="2"/>
</dbReference>
<dbReference type="GO" id="GO:0003964">
    <property type="term" value="F:RNA-directed DNA polymerase activity"/>
    <property type="evidence" value="ECO:0007669"/>
    <property type="project" value="UniProtKB-KW"/>
</dbReference>
<dbReference type="InterPro" id="IPR000477">
    <property type="entry name" value="RT_dom"/>
</dbReference>
<dbReference type="InterPro" id="IPR036875">
    <property type="entry name" value="Znf_CCHC_sf"/>
</dbReference>
<dbReference type="EMBL" id="BQNB010011913">
    <property type="protein sequence ID" value="GJS96789.1"/>
    <property type="molecule type" value="Genomic_DNA"/>
</dbReference>
<evidence type="ECO:0000256" key="6">
    <source>
        <dbReference type="ARBA" id="ARBA00022759"/>
    </source>
</evidence>
<dbReference type="CDD" id="cd00303">
    <property type="entry name" value="retropepsin_like"/>
    <property type="match status" value="1"/>
</dbReference>
<dbReference type="InterPro" id="IPR021109">
    <property type="entry name" value="Peptidase_aspartic_dom_sf"/>
</dbReference>
<keyword evidence="9" id="KW-0479">Metal-binding</keyword>
<dbReference type="Pfam" id="PF08284">
    <property type="entry name" value="RVP_2"/>
    <property type="match status" value="1"/>
</dbReference>
<dbReference type="InterPro" id="IPR043128">
    <property type="entry name" value="Rev_trsase/Diguanyl_cyclase"/>
</dbReference>
<keyword evidence="8" id="KW-0511">Multifunctional enzyme</keyword>
<dbReference type="Proteomes" id="UP001151760">
    <property type="component" value="Unassembled WGS sequence"/>
</dbReference>
<evidence type="ECO:0000256" key="2">
    <source>
        <dbReference type="ARBA" id="ARBA00022679"/>
    </source>
</evidence>
<dbReference type="PROSITE" id="PS50158">
    <property type="entry name" value="ZF_CCHC"/>
    <property type="match status" value="1"/>
</dbReference>
<keyword evidence="4" id="KW-0540">Nuclease</keyword>
<feature type="domain" description="CCHC-type" evidence="11">
    <location>
        <begin position="83"/>
        <end position="97"/>
    </location>
</feature>
<evidence type="ECO:0000256" key="8">
    <source>
        <dbReference type="ARBA" id="ARBA00023268"/>
    </source>
</evidence>
<dbReference type="InterPro" id="IPR043502">
    <property type="entry name" value="DNA/RNA_pol_sf"/>
</dbReference>
<evidence type="ECO:0000256" key="9">
    <source>
        <dbReference type="PROSITE-ProRule" id="PRU00047"/>
    </source>
</evidence>